<dbReference type="AlphaFoldDB" id="A0A0V7ZZX3"/>
<dbReference type="OrthoDB" id="1674647at2"/>
<accession>A0A0V7ZZX3</accession>
<dbReference type="RefSeq" id="WP_027842631.1">
    <property type="nucleotide sequence ID" value="NZ_LMTZ01000012.1"/>
</dbReference>
<dbReference type="Proteomes" id="UP000053372">
    <property type="component" value="Unassembled WGS sequence"/>
</dbReference>
<reference evidence="1 2" key="1">
    <citation type="journal article" date="2015" name="Genome Announc.">
        <title>Draft Genome of the Euendolithic (true boring) Cyanobacterium Mastigocoleus testarum strain BC008.</title>
        <authorList>
            <person name="Guida B.S."/>
            <person name="Garcia-Pichel F."/>
        </authorList>
    </citation>
    <scope>NUCLEOTIDE SEQUENCE [LARGE SCALE GENOMIC DNA]</scope>
    <source>
        <strain evidence="1 2">BC008</strain>
    </source>
</reference>
<gene>
    <name evidence="1" type="ORF">BC008_05345</name>
</gene>
<proteinExistence type="predicted"/>
<protein>
    <submittedName>
        <fullName evidence="1">Uncharacterized protein</fullName>
    </submittedName>
</protein>
<comment type="caution">
    <text evidence="1">The sequence shown here is derived from an EMBL/GenBank/DDBJ whole genome shotgun (WGS) entry which is preliminary data.</text>
</comment>
<dbReference type="EMBL" id="LMTZ01000012">
    <property type="protein sequence ID" value="KST69862.1"/>
    <property type="molecule type" value="Genomic_DNA"/>
</dbReference>
<keyword evidence="2" id="KW-1185">Reference proteome</keyword>
<name>A0A0V7ZZX3_9CYAN</name>
<organism evidence="1 2">
    <name type="scientific">Mastigocoleus testarum BC008</name>
    <dbReference type="NCBI Taxonomy" id="371196"/>
    <lineage>
        <taxon>Bacteria</taxon>
        <taxon>Bacillati</taxon>
        <taxon>Cyanobacteriota</taxon>
        <taxon>Cyanophyceae</taxon>
        <taxon>Nostocales</taxon>
        <taxon>Hapalosiphonaceae</taxon>
        <taxon>Mastigocoleus</taxon>
    </lineage>
</organism>
<sequence length="361" mass="41089">MNLFSSLSESFTREAPKYKTLFLPQYRVDIDYDDTAIYAGEAYCRIWLVEMRLAKDVEWFKQRYPVVHAAIRFNHGGKPVTIPYIAAPGQLQKIAKDNLDKVIQCNYPLTPLFPFNNGLVELQAGLFSIAAEDFVGKFIKTMGRFSELLPVPELSRVLKLAEPVYQGIEDLLDIGDRRLELGYQQTFTEAEGGGSNYLRAGFFAAILAEESKINNDALCVVNDSLYLGSPGNTKVFIRDGKPLEGYSYMLFRIEKRKQQDWESLLTIKELVNQAQDGVISGEYEKVKQFLLPAIQTTIYRSPDITKSDRKLMVLKIKDFLQELGLQATKVQKRSLYSIMQRSIPQIDSATELELAALEQFF</sequence>
<evidence type="ECO:0000313" key="1">
    <source>
        <dbReference type="EMBL" id="KST69862.1"/>
    </source>
</evidence>
<evidence type="ECO:0000313" key="2">
    <source>
        <dbReference type="Proteomes" id="UP000053372"/>
    </source>
</evidence>